<dbReference type="InterPro" id="IPR027417">
    <property type="entry name" value="P-loop_NTPase"/>
</dbReference>
<evidence type="ECO:0000313" key="18">
    <source>
        <dbReference type="Proteomes" id="UP000065495"/>
    </source>
</evidence>
<dbReference type="Pfam" id="PF21010">
    <property type="entry name" value="HA2_C"/>
    <property type="match status" value="1"/>
</dbReference>
<organism evidence="17 18">
    <name type="scientific">Kluyveromyces marxianus (strain DMKU3-1042 / BCC 29191 / NBRC 104275)</name>
    <name type="common">Yeast</name>
    <name type="synonym">Candida kefyr</name>
    <dbReference type="NCBI Taxonomy" id="1003335"/>
    <lineage>
        <taxon>Eukaryota</taxon>
        <taxon>Fungi</taxon>
        <taxon>Dikarya</taxon>
        <taxon>Ascomycota</taxon>
        <taxon>Saccharomycotina</taxon>
        <taxon>Saccharomycetes</taxon>
        <taxon>Saccharomycetales</taxon>
        <taxon>Saccharomycetaceae</taxon>
        <taxon>Kluyveromyces</taxon>
    </lineage>
</organism>
<name>W0T5D6_KLUMD</name>
<feature type="coiled-coil region" evidence="13">
    <location>
        <begin position="1014"/>
        <end position="1045"/>
    </location>
</feature>
<dbReference type="SMART" id="SM00487">
    <property type="entry name" value="DEXDc"/>
    <property type="match status" value="1"/>
</dbReference>
<dbReference type="OrthoDB" id="10253254at2759"/>
<protein>
    <recommendedName>
        <fullName evidence="12">Pre-mRNA-splicing factor ATP-dependent RNA helicase PRP16</fullName>
        <ecNumber evidence="2">3.6.4.13</ecNumber>
    </recommendedName>
</protein>
<feature type="region of interest" description="Disordered" evidence="14">
    <location>
        <begin position="1052"/>
        <end position="1077"/>
    </location>
</feature>
<evidence type="ECO:0000256" key="14">
    <source>
        <dbReference type="SAM" id="MobiDB-lite"/>
    </source>
</evidence>
<sequence>MDSELQRWIQENTSSNVTEKFVATLKQIARLHQDINKFIGAAKALGKFKNKDDFLKELFTKLREEQNETKGSATTAAPALAAAPTALPEPRIKRKKFAVKFSKPDDDYGEKDEEDDEEEELGISIKPKFKKRVFPGKVKAGGSTQAVVKPDPETERETSLDVNDTNNSDLEDIKDDQDFLSQDRNWYDNNDSFENVIQTGIDDAVAGDLSREDPHDHDDGDADMIEPEIQLRSLTLKERKSLIPPFLLDFHDQYGEHAIIGAMDASTSASNKNIVNPIRNPESDFSINSRKGSKLVAMRRLQKDRKTKSANAAKLQGSALGSLLGVEDGTTDTDEKPTSSVNPQIDSSEKEQSFEQIQAIRRTLPAFKVRDDLLRFIRDNQVTVVIGETGSGKTTQLAQFLYEDGFSANGSMIGCTQPRRVAAVSVADRVAKEMNTPLGEKVGYSIRFEDQTSNLTKIKFMTDGILLREAMIDPLLEKYSCIIMDEAHERSLNTDVLLGIFKTLLARRRDLKLIVTSATMNADKFSQFFGNAPQFHIPGKTFPVEINYTNHPVSDYVEAAVHQALDIHLSTPLSNGDILIFMTGQEDIEATCDTIIERLTEIYTKKYGAEFESHMNDVRVLPIYSSLPADVQNRIFQRQQENTRKIVVATNIAETSLTVDGIKYVIDCGYSKLKVYNPKIGLDSLRITPISLANANQRSGRAGRTGPGVAYRLYTHDSAIEDMYPQAIPEIQRTNLSNTLLQLKSLNISDVSKFPFIDAPPSQNLMTSLYDLWTLGALDNFGNLTKLGRLMSSFPLQPFLSKILICSSGYGCTNEMLTIVSMLSVPSVFYRPKEREEESDQERSRFFVPESDHLTLLNVYSQWKANRWSAHWCNSHFIQYKSLQRARFIREQLLYVIKKQGLPISSSGADWSPIRKCLCAGYINQTAKLSGLGKYIHLKTGMELRIHPTSALFGVGDLPPYVVYHELLMTTREYINVVTAVDPLWVMEISGIFYHIRRRKEKADVSNSNPPDGKDSIDTQIEKLQENAQKAIKQLQQDKTTFESQRNSQKLILESDDSFEEQEQPSVRIGIKRRKPL</sequence>
<comment type="subcellular location">
    <subcellularLocation>
        <location evidence="1">Nucleus</location>
    </subcellularLocation>
</comment>
<dbReference type="Gene3D" id="1.20.120.1080">
    <property type="match status" value="1"/>
</dbReference>
<evidence type="ECO:0000256" key="1">
    <source>
        <dbReference type="ARBA" id="ARBA00004123"/>
    </source>
</evidence>
<dbReference type="PROSITE" id="PS51192">
    <property type="entry name" value="HELICASE_ATP_BIND_1"/>
    <property type="match status" value="1"/>
</dbReference>
<dbReference type="KEGG" id="kmx:KLMA_10409"/>
<evidence type="ECO:0000256" key="2">
    <source>
        <dbReference type="ARBA" id="ARBA00012552"/>
    </source>
</evidence>
<dbReference type="CDD" id="cd18791">
    <property type="entry name" value="SF2_C_RHA"/>
    <property type="match status" value="1"/>
</dbReference>
<evidence type="ECO:0000256" key="11">
    <source>
        <dbReference type="ARBA" id="ARBA00047984"/>
    </source>
</evidence>
<dbReference type="PANTHER" id="PTHR18934">
    <property type="entry name" value="ATP-DEPENDENT RNA HELICASE"/>
    <property type="match status" value="1"/>
</dbReference>
<dbReference type="SMART" id="SM00490">
    <property type="entry name" value="HELICc"/>
    <property type="match status" value="1"/>
</dbReference>
<feature type="domain" description="Helicase ATP-binding" evidence="15">
    <location>
        <begin position="374"/>
        <end position="538"/>
    </location>
</feature>
<dbReference type="SMART" id="SM00847">
    <property type="entry name" value="HA2"/>
    <property type="match status" value="1"/>
</dbReference>
<evidence type="ECO:0000256" key="9">
    <source>
        <dbReference type="ARBA" id="ARBA00023242"/>
    </source>
</evidence>
<dbReference type="GeneID" id="34714074"/>
<comment type="similarity">
    <text evidence="10">Belongs to the DEAD box helicase family. DEAH subfamily. PRP16 sub-subfamily.</text>
</comment>
<dbReference type="Pfam" id="PF00270">
    <property type="entry name" value="DEAD"/>
    <property type="match status" value="1"/>
</dbReference>
<dbReference type="GO" id="GO:0016787">
    <property type="term" value="F:hydrolase activity"/>
    <property type="evidence" value="ECO:0007669"/>
    <property type="project" value="UniProtKB-KW"/>
</dbReference>
<accession>W0T5D6</accession>
<dbReference type="InterPro" id="IPR007502">
    <property type="entry name" value="Helicase-assoc_dom"/>
</dbReference>
<evidence type="ECO:0000259" key="15">
    <source>
        <dbReference type="PROSITE" id="PS51192"/>
    </source>
</evidence>
<dbReference type="Pfam" id="PF07717">
    <property type="entry name" value="OB_NTP_bind"/>
    <property type="match status" value="1"/>
</dbReference>
<feature type="compositionally biased region" description="Basic and acidic residues" evidence="14">
    <location>
        <begin position="150"/>
        <end position="159"/>
    </location>
</feature>
<keyword evidence="3" id="KW-0507">mRNA processing</keyword>
<dbReference type="EMBL" id="AP012213">
    <property type="protein sequence ID" value="BAO38031.1"/>
    <property type="molecule type" value="Genomic_DNA"/>
</dbReference>
<dbReference type="GO" id="GO:0005524">
    <property type="term" value="F:ATP binding"/>
    <property type="evidence" value="ECO:0007669"/>
    <property type="project" value="UniProtKB-KW"/>
</dbReference>
<dbReference type="Gene3D" id="3.40.50.300">
    <property type="entry name" value="P-loop containing nucleotide triphosphate hydrolases"/>
    <property type="match status" value="2"/>
</dbReference>
<dbReference type="AlphaFoldDB" id="W0T5D6"/>
<keyword evidence="4" id="KW-0547">Nucleotide-binding</keyword>
<evidence type="ECO:0000256" key="10">
    <source>
        <dbReference type="ARBA" id="ARBA00038040"/>
    </source>
</evidence>
<dbReference type="EC" id="3.6.4.13" evidence="2"/>
<dbReference type="FunFam" id="3.40.50.300:FF:000615">
    <property type="entry name" value="pre-mRNA-splicing factor ATP-dependent RNA helicase DEAH7"/>
    <property type="match status" value="1"/>
</dbReference>
<dbReference type="InterPro" id="IPR001650">
    <property type="entry name" value="Helicase_C-like"/>
</dbReference>
<evidence type="ECO:0000256" key="13">
    <source>
        <dbReference type="SAM" id="Coils"/>
    </source>
</evidence>
<dbReference type="SUPFAM" id="SSF52540">
    <property type="entry name" value="P-loop containing nucleoside triphosphate hydrolases"/>
    <property type="match status" value="1"/>
</dbReference>
<dbReference type="Pfam" id="PF04408">
    <property type="entry name" value="WHD_HA2"/>
    <property type="match status" value="1"/>
</dbReference>
<dbReference type="Proteomes" id="UP000065495">
    <property type="component" value="Chromosome 1"/>
</dbReference>
<feature type="compositionally biased region" description="Acidic residues" evidence="14">
    <location>
        <begin position="1054"/>
        <end position="1063"/>
    </location>
</feature>
<evidence type="ECO:0000256" key="8">
    <source>
        <dbReference type="ARBA" id="ARBA00023187"/>
    </source>
</evidence>
<evidence type="ECO:0000256" key="7">
    <source>
        <dbReference type="ARBA" id="ARBA00022840"/>
    </source>
</evidence>
<keyword evidence="13" id="KW-0175">Coiled coil</keyword>
<dbReference type="PANTHER" id="PTHR18934:SF91">
    <property type="entry name" value="PRE-MRNA-SPLICING FACTOR ATP-DEPENDENT RNA HELICASE PRP16"/>
    <property type="match status" value="1"/>
</dbReference>
<dbReference type="InterPro" id="IPR011545">
    <property type="entry name" value="DEAD/DEAH_box_helicase_dom"/>
</dbReference>
<dbReference type="InterPro" id="IPR002464">
    <property type="entry name" value="DNA/RNA_helicase_DEAH_CS"/>
</dbReference>
<dbReference type="InterPro" id="IPR014001">
    <property type="entry name" value="Helicase_ATP-bd"/>
</dbReference>
<dbReference type="FunFam" id="3.40.50.300:FF:000007">
    <property type="entry name" value="Pre-mRNA-splicing factor ATP-dependent RNA helicase"/>
    <property type="match status" value="1"/>
</dbReference>
<dbReference type="Pfam" id="PF00271">
    <property type="entry name" value="Helicase_C"/>
    <property type="match status" value="1"/>
</dbReference>
<evidence type="ECO:0000256" key="4">
    <source>
        <dbReference type="ARBA" id="ARBA00022741"/>
    </source>
</evidence>
<keyword evidence="6 17" id="KW-0347">Helicase</keyword>
<comment type="catalytic activity">
    <reaction evidence="11">
        <text>ATP + H2O = ADP + phosphate + H(+)</text>
        <dbReference type="Rhea" id="RHEA:13065"/>
        <dbReference type="ChEBI" id="CHEBI:15377"/>
        <dbReference type="ChEBI" id="CHEBI:15378"/>
        <dbReference type="ChEBI" id="CHEBI:30616"/>
        <dbReference type="ChEBI" id="CHEBI:43474"/>
        <dbReference type="ChEBI" id="CHEBI:456216"/>
        <dbReference type="EC" id="3.6.4.13"/>
    </reaction>
</comment>
<evidence type="ECO:0000256" key="5">
    <source>
        <dbReference type="ARBA" id="ARBA00022801"/>
    </source>
</evidence>
<dbReference type="RefSeq" id="XP_022673929.1">
    <property type="nucleotide sequence ID" value="XM_022821017.1"/>
</dbReference>
<keyword evidence="7" id="KW-0067">ATP-binding</keyword>
<feature type="region of interest" description="Disordered" evidence="14">
    <location>
        <begin position="324"/>
        <end position="351"/>
    </location>
</feature>
<keyword evidence="9" id="KW-0539">Nucleus</keyword>
<dbReference type="PROSITE" id="PS51194">
    <property type="entry name" value="HELICASE_CTER"/>
    <property type="match status" value="1"/>
</dbReference>
<dbReference type="GO" id="GO:0003723">
    <property type="term" value="F:RNA binding"/>
    <property type="evidence" value="ECO:0007669"/>
    <property type="project" value="TreeGrafter"/>
</dbReference>
<dbReference type="InterPro" id="IPR048333">
    <property type="entry name" value="HA2_WH"/>
</dbReference>
<evidence type="ECO:0000313" key="17">
    <source>
        <dbReference type="EMBL" id="BAO38031.1"/>
    </source>
</evidence>
<evidence type="ECO:0000256" key="6">
    <source>
        <dbReference type="ARBA" id="ARBA00022806"/>
    </source>
</evidence>
<feature type="domain" description="Helicase C-terminal" evidence="16">
    <location>
        <begin position="564"/>
        <end position="747"/>
    </location>
</feature>
<evidence type="ECO:0000256" key="3">
    <source>
        <dbReference type="ARBA" id="ARBA00022664"/>
    </source>
</evidence>
<dbReference type="GO" id="GO:0000398">
    <property type="term" value="P:mRNA splicing, via spliceosome"/>
    <property type="evidence" value="ECO:0007669"/>
    <property type="project" value="UniProtKB-ARBA"/>
</dbReference>
<evidence type="ECO:0000259" key="16">
    <source>
        <dbReference type="PROSITE" id="PS51194"/>
    </source>
</evidence>
<dbReference type="FunFam" id="1.20.120.1080:FF:000018">
    <property type="entry name" value="Pre-mRNA-splicing factor ATP-dependent RNA helicase prp16"/>
    <property type="match status" value="1"/>
</dbReference>
<feature type="region of interest" description="Disordered" evidence="14">
    <location>
        <begin position="140"/>
        <end position="172"/>
    </location>
</feature>
<evidence type="ECO:0000256" key="12">
    <source>
        <dbReference type="ARBA" id="ARBA00070009"/>
    </source>
</evidence>
<keyword evidence="8" id="KW-0508">mRNA splicing</keyword>
<dbReference type="GO" id="GO:0071826">
    <property type="term" value="P:protein-RNA complex organization"/>
    <property type="evidence" value="ECO:0007669"/>
    <property type="project" value="UniProtKB-ARBA"/>
</dbReference>
<dbReference type="InterPro" id="IPR011709">
    <property type="entry name" value="DEAD-box_helicase_OB_fold"/>
</dbReference>
<proteinExistence type="inferred from homology"/>
<dbReference type="PROSITE" id="PS00690">
    <property type="entry name" value="DEAH_ATP_HELICASE"/>
    <property type="match status" value="1"/>
</dbReference>
<dbReference type="GO" id="GO:0005681">
    <property type="term" value="C:spliceosomal complex"/>
    <property type="evidence" value="ECO:0007669"/>
    <property type="project" value="UniProtKB-ARBA"/>
</dbReference>
<gene>
    <name evidence="17" type="primary">PRP16</name>
    <name evidence="17" type="ORF">KLMA_10409</name>
</gene>
<dbReference type="GO" id="GO:0022613">
    <property type="term" value="P:ribonucleoprotein complex biogenesis"/>
    <property type="evidence" value="ECO:0007669"/>
    <property type="project" value="UniProtKB-ARBA"/>
</dbReference>
<dbReference type="VEuPathDB" id="FungiDB:KLMA_10409"/>
<dbReference type="GO" id="GO:0034458">
    <property type="term" value="F:3'-5' RNA helicase activity"/>
    <property type="evidence" value="ECO:0007669"/>
    <property type="project" value="TreeGrafter"/>
</dbReference>
<reference evidence="17 18" key="1">
    <citation type="journal article" date="2015" name="Biotechnol. Biofuels">
        <title>Genetic basis of the highly efficient yeast Kluyveromyces marxianus: complete genome sequence and transcriptome analyses.</title>
        <authorList>
            <person name="Lertwattanasakul N."/>
            <person name="Kosaka T."/>
            <person name="Hosoyama A."/>
            <person name="Suzuki Y."/>
            <person name="Rodrussamee N."/>
            <person name="Matsutani M."/>
            <person name="Murata M."/>
            <person name="Fujimoto N."/>
            <person name="Suprayogi"/>
            <person name="Tsuchikane K."/>
            <person name="Limtong S."/>
            <person name="Fujita N."/>
            <person name="Yamada M."/>
        </authorList>
    </citation>
    <scope>NUCLEOTIDE SEQUENCE [LARGE SCALE GENOMIC DNA]</scope>
    <source>
        <strain evidence="18">DMKU3-1042 / BCC 29191 / NBRC 104275</strain>
    </source>
</reference>
<keyword evidence="5" id="KW-0378">Hydrolase</keyword>